<sequence length="860" mass="91700">MAFSALVCGVSEEFQSVVDQLLGYLAQRYSFTFRTLPSSSIQLMNVPMEAYQSLENLAISHRAQLQVVCQQIGASILGRAELAQPASRGGSEGRVEIGYGLPAQASFPAPNDGSRPPLEPPTQSKSRKRARETTSDTSFAQAPQAGTSRVPILARPHYPSRQVKRSRTSHASISAGVASPHNLEKGTRRLEDDEDFEILSISNTNSSITSISVHGEVEASGKDTSEAEETSETKDHGDEEVVATLSSQIRELENAQFRDVPSSKARPASLRSKRVRAAGTAAERAHEQPDISAPHQSSPLAVRCATSSSQKVLTSSAQTTGTVYGATQETTAPRQLQSASTGQHYSLKGSSTQQASCMPANEGDTAASSLRFAQLQPEQSQELAALPTQSLDVLSGTTNSLHADDPSHFANVDSTQRIPEGSSTCVAATRISSRRSLRDRVRVTAANAKKSELSPRTLARHNAEEYELEGFAVLDSASDVSLYDEENETEAVSPISPQAHSSGVRRVIRSAASAARPIDLSGSSAITSRAVMPSIASGLTPRAIARLPGRDPTASTAYTLRNGRRVASHVIYDTRLSAGEWHNQMCEVYKAKEDTALAWTDGSRKMDGTASAAAVFEKFPTQVERLPNGSSALTAELHGIYMAVLTASHHSIGRLVVFSDCQQAILAVADRGENTWLKTVYWPRASDPRAENRLKAIRHLINDLKKTKVILIWVPGHNGVPNNVRADSAADFAGKHCPERDCCEFFGAGEALPGTSWGPATAPSVASYPFTFTAPLPRGPGDSAAIAPSNVPTPNLAEHAPPGPVSTSLGAETNSVPNASAPLGGNVSAQRYNLRSGYPSRPRRVALTTVVPQQSPQAVL</sequence>
<dbReference type="GO" id="GO:0003676">
    <property type="term" value="F:nucleic acid binding"/>
    <property type="evidence" value="ECO:0007669"/>
    <property type="project" value="InterPro"/>
</dbReference>
<dbReference type="RefSeq" id="XP_025369668.1">
    <property type="nucleotide sequence ID" value="XM_025513961.1"/>
</dbReference>
<dbReference type="OrthoDB" id="3265515at2759"/>
<dbReference type="SUPFAM" id="SSF53098">
    <property type="entry name" value="Ribonuclease H-like"/>
    <property type="match status" value="1"/>
</dbReference>
<proteinExistence type="predicted"/>
<dbReference type="GeneID" id="37035831"/>
<dbReference type="InterPro" id="IPR036397">
    <property type="entry name" value="RNaseH_sf"/>
</dbReference>
<feature type="compositionally biased region" description="Polar residues" evidence="1">
    <location>
        <begin position="135"/>
        <end position="147"/>
    </location>
</feature>
<dbReference type="InterPro" id="IPR002156">
    <property type="entry name" value="RNaseH_domain"/>
</dbReference>
<evidence type="ECO:0000313" key="4">
    <source>
        <dbReference type="Proteomes" id="UP000245783"/>
    </source>
</evidence>
<evidence type="ECO:0000256" key="1">
    <source>
        <dbReference type="SAM" id="MobiDB-lite"/>
    </source>
</evidence>
<dbReference type="AlphaFoldDB" id="A0A316W059"/>
<dbReference type="InterPro" id="IPR012337">
    <property type="entry name" value="RNaseH-like_sf"/>
</dbReference>
<dbReference type="Pfam" id="PF00075">
    <property type="entry name" value="RNase_H"/>
    <property type="match status" value="1"/>
</dbReference>
<dbReference type="Proteomes" id="UP000245783">
    <property type="component" value="Unassembled WGS sequence"/>
</dbReference>
<reference evidence="3 4" key="1">
    <citation type="journal article" date="2018" name="Mol. Biol. Evol.">
        <title>Broad Genomic Sampling Reveals a Smut Pathogenic Ancestry of the Fungal Clade Ustilaginomycotina.</title>
        <authorList>
            <person name="Kijpornyongpan T."/>
            <person name="Mondo S.J."/>
            <person name="Barry K."/>
            <person name="Sandor L."/>
            <person name="Lee J."/>
            <person name="Lipzen A."/>
            <person name="Pangilinan J."/>
            <person name="LaButti K."/>
            <person name="Hainaut M."/>
            <person name="Henrissat B."/>
            <person name="Grigoriev I.V."/>
            <person name="Spatafora J.W."/>
            <person name="Aime M.C."/>
        </authorList>
    </citation>
    <scope>NUCLEOTIDE SEQUENCE [LARGE SCALE GENOMIC DNA]</scope>
    <source>
        <strain evidence="3 4">MCA 4658</strain>
    </source>
</reference>
<feature type="region of interest" description="Disordered" evidence="1">
    <location>
        <begin position="210"/>
        <end position="239"/>
    </location>
</feature>
<feature type="region of interest" description="Disordered" evidence="1">
    <location>
        <begin position="328"/>
        <end position="348"/>
    </location>
</feature>
<organism evidence="3 4">
    <name type="scientific">Ceraceosorus guamensis</name>
    <dbReference type="NCBI Taxonomy" id="1522189"/>
    <lineage>
        <taxon>Eukaryota</taxon>
        <taxon>Fungi</taxon>
        <taxon>Dikarya</taxon>
        <taxon>Basidiomycota</taxon>
        <taxon>Ustilaginomycotina</taxon>
        <taxon>Exobasidiomycetes</taxon>
        <taxon>Ceraceosorales</taxon>
        <taxon>Ceraceosoraceae</taxon>
        <taxon>Ceraceosorus</taxon>
    </lineage>
</organism>
<dbReference type="CDD" id="cd09276">
    <property type="entry name" value="Rnase_HI_RT_non_LTR"/>
    <property type="match status" value="1"/>
</dbReference>
<evidence type="ECO:0000313" key="3">
    <source>
        <dbReference type="EMBL" id="PWN42508.1"/>
    </source>
</evidence>
<dbReference type="GO" id="GO:0004523">
    <property type="term" value="F:RNA-DNA hybrid ribonuclease activity"/>
    <property type="evidence" value="ECO:0007669"/>
    <property type="project" value="InterPro"/>
</dbReference>
<evidence type="ECO:0000259" key="2">
    <source>
        <dbReference type="PROSITE" id="PS50879"/>
    </source>
</evidence>
<feature type="region of interest" description="Disordered" evidence="1">
    <location>
        <begin position="779"/>
        <end position="827"/>
    </location>
</feature>
<feature type="region of interest" description="Disordered" evidence="1">
    <location>
        <begin position="256"/>
        <end position="304"/>
    </location>
</feature>
<feature type="compositionally biased region" description="Polar residues" evidence="1">
    <location>
        <begin position="294"/>
        <end position="304"/>
    </location>
</feature>
<gene>
    <name evidence="3" type="ORF">IE81DRAFT_323473</name>
</gene>
<accession>A0A316W059</accession>
<name>A0A316W059_9BASI</name>
<feature type="compositionally biased region" description="Polar residues" evidence="1">
    <location>
        <begin position="805"/>
        <end position="818"/>
    </location>
</feature>
<dbReference type="InParanoid" id="A0A316W059"/>
<feature type="region of interest" description="Disordered" evidence="1">
    <location>
        <begin position="102"/>
        <end position="188"/>
    </location>
</feature>
<protein>
    <recommendedName>
        <fullName evidence="2">RNase H type-1 domain-containing protein</fullName>
    </recommendedName>
</protein>
<dbReference type="EMBL" id="KZ819379">
    <property type="protein sequence ID" value="PWN42508.1"/>
    <property type="molecule type" value="Genomic_DNA"/>
</dbReference>
<dbReference type="Gene3D" id="3.30.420.10">
    <property type="entry name" value="Ribonuclease H-like superfamily/Ribonuclease H"/>
    <property type="match status" value="1"/>
</dbReference>
<keyword evidence="4" id="KW-1185">Reference proteome</keyword>
<feature type="compositionally biased region" description="Basic and acidic residues" evidence="1">
    <location>
        <begin position="215"/>
        <end position="239"/>
    </location>
</feature>
<feature type="domain" description="RNase H type-1" evidence="2">
    <location>
        <begin position="592"/>
        <end position="735"/>
    </location>
</feature>
<dbReference type="PROSITE" id="PS50879">
    <property type="entry name" value="RNASE_H_1"/>
    <property type="match status" value="1"/>
</dbReference>